<keyword evidence="2" id="KW-0472">Membrane</keyword>
<feature type="compositionally biased region" description="Basic and acidic residues" evidence="1">
    <location>
        <begin position="106"/>
        <end position="115"/>
    </location>
</feature>
<sequence length="894" mass="92524">VGSLQTKDGQIGVAISRPVPAPQWPLAGPLAAPSNLNGHGGRNGAGNDADAYQPPAGRSQAPQRPPRPSRVPSILDSSKIQDPTPTVFAYNTGNQDASSNLQVPDSRSRANRESDLSMAQQSSASSISRASTISSVGSIPDFPVPVAAPVAIPVPAPVAAMPPPRRSVNLGPPPSARRGASSFYSNASYVSPIPEESPRSRSHASFASSAAMPDNWGSSSSLAMSPNYADATSFYEDIPEESRESSNASGYDDEDGSRSGVGSTDGDRDADEKHLVRSASIGKRGKAALVTTPGARGDARGPFGEGTAYFDASSSSSAITAQTNKATAGSSLTADSILDAYDAATATDPSNPNRRLSVSPQPPFPNVGFNNADFGPERPYNRLSAIRRPPRLDIEAVRKAEARGSLTSLPDLIRRATRLAASLDRGKRPASRLDELNMSPGMDGRGIRGSEADTEKHQSGLSDMLAAFPPPAQPSRRSFRQSLREQVGSWPLPLNVNNGSRLSGQPMQAYAESISDLTDLKNQRNGKGRRCCGLPLWGFVMIVIVILVIIAAAVVIPLEFFVIRKQNNGSNSALAKCQSQITCANGGTNVVSTQGVCSCICTNDFTGFDCSVAGDNGCTTATIASSASTSSLANVTLGNALPRLIEQAQQNFSIPLSGTEILAVFSSGNLSCVAENALVTFDGETTRQSSSGSTVVNAFLADEGDSDDISVVSGVAIVTVTVEASAAKVRRGFSTIVTAPAGASADAGKVFPTQSGTTLMISTQITPSIVSPTSTTTVTTTVTPSQTSGGTATATGSGASASASATFKVTEDVLDFARVAVLFILQQDTLENAELAQSGLQRFFTQASASSLTNGKGVSVETARNVTLGSNNSINLVQLQVNAANTLRGVGISA</sequence>
<dbReference type="PANTHER" id="PTHR17178:SF0">
    <property type="entry name" value="SERGLYCIN"/>
    <property type="match status" value="1"/>
</dbReference>
<feature type="compositionally biased region" description="Basic and acidic residues" evidence="1">
    <location>
        <begin position="424"/>
        <end position="435"/>
    </location>
</feature>
<feature type="compositionally biased region" description="Polar residues" evidence="1">
    <location>
        <begin position="347"/>
        <end position="359"/>
    </location>
</feature>
<evidence type="ECO:0000256" key="2">
    <source>
        <dbReference type="SAM" id="Phobius"/>
    </source>
</evidence>
<feature type="domain" description="EGF-like" evidence="3">
    <location>
        <begin position="599"/>
        <end position="610"/>
    </location>
</feature>
<feature type="region of interest" description="Disordered" evidence="1">
    <location>
        <begin position="1"/>
        <end position="132"/>
    </location>
</feature>
<dbReference type="InterPro" id="IPR000742">
    <property type="entry name" value="EGF"/>
</dbReference>
<keyword evidence="5" id="KW-1185">Reference proteome</keyword>
<protein>
    <recommendedName>
        <fullName evidence="3">EGF-like domain-containing protein</fullName>
    </recommendedName>
</protein>
<dbReference type="Proteomes" id="UP001642406">
    <property type="component" value="Unassembled WGS sequence"/>
</dbReference>
<reference evidence="4 5" key="1">
    <citation type="submission" date="2024-01" db="EMBL/GenBank/DDBJ databases">
        <authorList>
            <person name="Allen C."/>
            <person name="Tagirdzhanova G."/>
        </authorList>
    </citation>
    <scope>NUCLEOTIDE SEQUENCE [LARGE SCALE GENOMIC DNA]</scope>
</reference>
<feature type="region of interest" description="Disordered" evidence="1">
    <location>
        <begin position="344"/>
        <end position="363"/>
    </location>
</feature>
<proteinExistence type="predicted"/>
<feature type="compositionally biased region" description="Basic and acidic residues" evidence="1">
    <location>
        <begin position="445"/>
        <end position="456"/>
    </location>
</feature>
<feature type="compositionally biased region" description="Low complexity" evidence="1">
    <location>
        <begin position="116"/>
        <end position="132"/>
    </location>
</feature>
<evidence type="ECO:0000313" key="5">
    <source>
        <dbReference type="Proteomes" id="UP001642406"/>
    </source>
</evidence>
<feature type="non-terminal residue" evidence="4">
    <location>
        <position position="1"/>
    </location>
</feature>
<dbReference type="PANTHER" id="PTHR17178">
    <property type="entry name" value="SECRETORY GRANULE PROTEOGLYCAN CORE PROTEIN"/>
    <property type="match status" value="1"/>
</dbReference>
<feature type="compositionally biased region" description="Basic and acidic residues" evidence="1">
    <location>
        <begin position="265"/>
        <end position="275"/>
    </location>
</feature>
<evidence type="ECO:0000256" key="1">
    <source>
        <dbReference type="SAM" id="MobiDB-lite"/>
    </source>
</evidence>
<comment type="caution">
    <text evidence="4">The sequence shown here is derived from an EMBL/GenBank/DDBJ whole genome shotgun (WGS) entry which is preliminary data.</text>
</comment>
<feature type="region of interest" description="Disordered" evidence="1">
    <location>
        <begin position="424"/>
        <end position="456"/>
    </location>
</feature>
<accession>A0ABP0CKZ5</accession>
<feature type="compositionally biased region" description="Pro residues" evidence="1">
    <location>
        <begin position="156"/>
        <end position="175"/>
    </location>
</feature>
<dbReference type="EMBL" id="CAWUHC010000106">
    <property type="protein sequence ID" value="CAK7232628.1"/>
    <property type="molecule type" value="Genomic_DNA"/>
</dbReference>
<organism evidence="4 5">
    <name type="scientific">Sporothrix bragantina</name>
    <dbReference type="NCBI Taxonomy" id="671064"/>
    <lineage>
        <taxon>Eukaryota</taxon>
        <taxon>Fungi</taxon>
        <taxon>Dikarya</taxon>
        <taxon>Ascomycota</taxon>
        <taxon>Pezizomycotina</taxon>
        <taxon>Sordariomycetes</taxon>
        <taxon>Sordariomycetidae</taxon>
        <taxon>Ophiostomatales</taxon>
        <taxon>Ophiostomataceae</taxon>
        <taxon>Sporothrix</taxon>
    </lineage>
</organism>
<feature type="transmembrane region" description="Helical" evidence="2">
    <location>
        <begin position="536"/>
        <end position="562"/>
    </location>
</feature>
<feature type="region of interest" description="Disordered" evidence="1">
    <location>
        <begin position="156"/>
        <end position="314"/>
    </location>
</feature>
<keyword evidence="2" id="KW-1133">Transmembrane helix</keyword>
<gene>
    <name evidence="4" type="ORF">SBRCBS47491_008337</name>
</gene>
<keyword evidence="2" id="KW-0812">Transmembrane</keyword>
<evidence type="ECO:0000259" key="3">
    <source>
        <dbReference type="PROSITE" id="PS00022"/>
    </source>
</evidence>
<feature type="compositionally biased region" description="Low complexity" evidence="1">
    <location>
        <begin position="53"/>
        <end position="62"/>
    </location>
</feature>
<name>A0ABP0CKZ5_9PEZI</name>
<dbReference type="PROSITE" id="PS00022">
    <property type="entry name" value="EGF_1"/>
    <property type="match status" value="1"/>
</dbReference>
<evidence type="ECO:0000313" key="4">
    <source>
        <dbReference type="EMBL" id="CAK7232628.1"/>
    </source>
</evidence>
<feature type="compositionally biased region" description="Polar residues" evidence="1">
    <location>
        <begin position="75"/>
        <end position="105"/>
    </location>
</feature>
<feature type="region of interest" description="Disordered" evidence="1">
    <location>
        <begin position="772"/>
        <end position="798"/>
    </location>
</feature>